<proteinExistence type="predicted"/>
<evidence type="ECO:0008006" key="4">
    <source>
        <dbReference type="Google" id="ProtNLM"/>
    </source>
</evidence>
<evidence type="ECO:0000313" key="2">
    <source>
        <dbReference type="EMBL" id="MFL7901595.1"/>
    </source>
</evidence>
<organism evidence="2 3">
    <name type="scientific">Azospirillum argentinense</name>
    <dbReference type="NCBI Taxonomy" id="2970906"/>
    <lineage>
        <taxon>Bacteria</taxon>
        <taxon>Pseudomonadati</taxon>
        <taxon>Pseudomonadota</taxon>
        <taxon>Alphaproteobacteria</taxon>
        <taxon>Rhodospirillales</taxon>
        <taxon>Azospirillaceae</taxon>
        <taxon>Azospirillum</taxon>
    </lineage>
</organism>
<keyword evidence="3" id="KW-1185">Reference proteome</keyword>
<dbReference type="RefSeq" id="WP_407824058.1">
    <property type="nucleotide sequence ID" value="NZ_JBJLSN010000011.1"/>
</dbReference>
<accession>A0ABW8V5C8</accession>
<evidence type="ECO:0000256" key="1">
    <source>
        <dbReference type="SAM" id="MobiDB-lite"/>
    </source>
</evidence>
<dbReference type="EMBL" id="JBJLSN010000011">
    <property type="protein sequence ID" value="MFL7901595.1"/>
    <property type="molecule type" value="Genomic_DNA"/>
</dbReference>
<protein>
    <recommendedName>
        <fullName evidence="4">AP2 domain-containing protein</fullName>
    </recommendedName>
</protein>
<dbReference type="Proteomes" id="UP001628281">
    <property type="component" value="Unassembled WGS sequence"/>
</dbReference>
<reference evidence="2 3" key="1">
    <citation type="submission" date="2024-11" db="EMBL/GenBank/DDBJ databases">
        <title>Draft genome sequences of two bacteria associated to sugarcane roots in Colombia.</title>
        <authorList>
            <person name="Pardo-Diaz S."/>
            <person name="Masmela-Mendoza J."/>
            <person name="Delgadillo-Duran P."/>
            <person name="Bautista E.J."/>
            <person name="Rojas-Tapias D.F."/>
        </authorList>
    </citation>
    <scope>NUCLEOTIDE SEQUENCE [LARGE SCALE GENOMIC DNA]</scope>
    <source>
        <strain evidence="2 3">Ap18</strain>
    </source>
</reference>
<sequence>MAKQSNRLSWRRQPNETGLARVCQYTRGYDLRIGNDRLASVGPNGRHAERGWNWYASEDTDRGIAWKNSAAEGRSFATAEEAKADAESYIRGCLGLPAKRRPSSKEAPATAEKEGK</sequence>
<comment type="caution">
    <text evidence="2">The sequence shown here is derived from an EMBL/GenBank/DDBJ whole genome shotgun (WGS) entry which is preliminary data.</text>
</comment>
<feature type="region of interest" description="Disordered" evidence="1">
    <location>
        <begin position="96"/>
        <end position="116"/>
    </location>
</feature>
<gene>
    <name evidence="2" type="ORF">ACJ41P_10710</name>
</gene>
<name>A0ABW8V5C8_9PROT</name>
<evidence type="ECO:0000313" key="3">
    <source>
        <dbReference type="Proteomes" id="UP001628281"/>
    </source>
</evidence>